<dbReference type="PANTHER" id="PTHR46282:SF1">
    <property type="entry name" value="LEUCINE-RICH REPEAT-CONTAINING PROTEIN 72-LIKE"/>
    <property type="match status" value="1"/>
</dbReference>
<dbReference type="PROSITE" id="PS51450">
    <property type="entry name" value="LRR"/>
    <property type="match status" value="1"/>
</dbReference>
<dbReference type="InterPro" id="IPR001611">
    <property type="entry name" value="Leu-rich_rpt"/>
</dbReference>
<evidence type="ECO:0000313" key="2">
    <source>
        <dbReference type="EMBL" id="CAH1788027.1"/>
    </source>
</evidence>
<reference evidence="2" key="1">
    <citation type="submission" date="2022-03" db="EMBL/GenBank/DDBJ databases">
        <authorList>
            <person name="Martin C."/>
        </authorList>
    </citation>
    <scope>NUCLEOTIDE SEQUENCE</scope>
</reference>
<comment type="caution">
    <text evidence="2">The sequence shown here is derived from an EMBL/GenBank/DDBJ whole genome shotgun (WGS) entry which is preliminary data.</text>
</comment>
<dbReference type="AlphaFoldDB" id="A0A8J1Y595"/>
<evidence type="ECO:0000256" key="1">
    <source>
        <dbReference type="SAM" id="MobiDB-lite"/>
    </source>
</evidence>
<dbReference type="SUPFAM" id="SSF52058">
    <property type="entry name" value="L domain-like"/>
    <property type="match status" value="1"/>
</dbReference>
<gene>
    <name evidence="2" type="ORF">OFUS_LOCUS13633</name>
</gene>
<dbReference type="PANTHER" id="PTHR46282">
    <property type="entry name" value="LEUCINE-RICH MELANOCYTE DIFFERENTIATION-ASSOCIATED PROTEIN"/>
    <property type="match status" value="1"/>
</dbReference>
<dbReference type="Gene3D" id="3.80.10.10">
    <property type="entry name" value="Ribonuclease Inhibitor"/>
    <property type="match status" value="1"/>
</dbReference>
<evidence type="ECO:0000313" key="3">
    <source>
        <dbReference type="Proteomes" id="UP000749559"/>
    </source>
</evidence>
<dbReference type="InterPro" id="IPR032675">
    <property type="entry name" value="LRR_dom_sf"/>
</dbReference>
<dbReference type="Proteomes" id="UP000749559">
    <property type="component" value="Unassembled WGS sequence"/>
</dbReference>
<dbReference type="InterPro" id="IPR043313">
    <property type="entry name" value="LRMDA"/>
</dbReference>
<protein>
    <submittedName>
        <fullName evidence="2">Uncharacterized protein</fullName>
    </submittedName>
</protein>
<keyword evidence="3" id="KW-1185">Reference proteome</keyword>
<name>A0A8J1Y595_OWEFU</name>
<dbReference type="OrthoDB" id="10251250at2759"/>
<feature type="compositionally biased region" description="Basic residues" evidence="1">
    <location>
        <begin position="178"/>
        <end position="191"/>
    </location>
</feature>
<dbReference type="Pfam" id="PF14580">
    <property type="entry name" value="LRR_9"/>
    <property type="match status" value="1"/>
</dbReference>
<dbReference type="EMBL" id="CAIIXF020000007">
    <property type="protein sequence ID" value="CAH1788027.1"/>
    <property type="molecule type" value="Genomic_DNA"/>
</dbReference>
<feature type="region of interest" description="Disordered" evidence="1">
    <location>
        <begin position="171"/>
        <end position="191"/>
    </location>
</feature>
<organism evidence="2 3">
    <name type="scientific">Owenia fusiformis</name>
    <name type="common">Polychaete worm</name>
    <dbReference type="NCBI Taxonomy" id="6347"/>
    <lineage>
        <taxon>Eukaryota</taxon>
        <taxon>Metazoa</taxon>
        <taxon>Spiralia</taxon>
        <taxon>Lophotrochozoa</taxon>
        <taxon>Annelida</taxon>
        <taxon>Polychaeta</taxon>
        <taxon>Sedentaria</taxon>
        <taxon>Canalipalpata</taxon>
        <taxon>Sabellida</taxon>
        <taxon>Oweniida</taxon>
        <taxon>Oweniidae</taxon>
        <taxon>Owenia</taxon>
    </lineage>
</organism>
<accession>A0A8J1Y595</accession>
<sequence>MTSSKASIMNLIERRLSLAFRELNEMPDNLVQKHGLYLEELDISNNKITDYRFLLELPKLTTLILDSNGLQSHVKFPTLSTLSTLWVNHNRINNLGVFIGTISKSFPNLKFLSMMNNEAAPSYFNGGSFQQYSDYRHYVISRLPKLEILDDKAVEINEREEAERIYGKHVEQPVIQEHKRRSKKKKQTHIT</sequence>
<proteinExistence type="predicted"/>